<evidence type="ECO:0000259" key="7">
    <source>
        <dbReference type="SMART" id="SM00835"/>
    </source>
</evidence>
<evidence type="ECO:0000256" key="1">
    <source>
        <dbReference type="ARBA" id="ARBA00007178"/>
    </source>
</evidence>
<dbReference type="InterPro" id="IPR006044">
    <property type="entry name" value="11S_seedstore_pln"/>
</dbReference>
<dbReference type="CDD" id="cd02243">
    <property type="entry name" value="cupin_11S_legumin_C"/>
    <property type="match status" value="1"/>
</dbReference>
<comment type="function">
    <text evidence="5">Seed storage protein.</text>
</comment>
<dbReference type="InterPro" id="IPR011051">
    <property type="entry name" value="RmlC_Cupin_sf"/>
</dbReference>
<accession>A0A2U1MER5</accession>
<dbReference type="Proteomes" id="UP000245207">
    <property type="component" value="Unassembled WGS sequence"/>
</dbReference>
<dbReference type="PANTHER" id="PTHR31189">
    <property type="entry name" value="OS03G0336100 PROTEIN-RELATED"/>
    <property type="match status" value="1"/>
</dbReference>
<comment type="similarity">
    <text evidence="1 5">Belongs to the 11S seed storage protein (globulins) family.</text>
</comment>
<comment type="caution">
    <text evidence="8">The sequence shown here is derived from an EMBL/GenBank/DDBJ whole genome shotgun (WGS) entry which is preliminary data.</text>
</comment>
<feature type="compositionally biased region" description="Low complexity" evidence="6">
    <location>
        <begin position="205"/>
        <end position="223"/>
    </location>
</feature>
<dbReference type="CDD" id="cd02242">
    <property type="entry name" value="cupin_11S_legumin_N"/>
    <property type="match status" value="1"/>
</dbReference>
<evidence type="ECO:0000256" key="6">
    <source>
        <dbReference type="SAM" id="MobiDB-lite"/>
    </source>
</evidence>
<keyword evidence="3 5" id="KW-0708">Seed storage protein</keyword>
<feature type="chain" id="PRO_5015377117" evidence="5">
    <location>
        <begin position="23"/>
        <end position="491"/>
    </location>
</feature>
<dbReference type="PANTHER" id="PTHR31189:SF54">
    <property type="entry name" value="11S GLOBULIN SEED STORAGE PROTEIN 2-LIKE"/>
    <property type="match status" value="1"/>
</dbReference>
<evidence type="ECO:0000256" key="2">
    <source>
        <dbReference type="ARBA" id="ARBA00022761"/>
    </source>
</evidence>
<protein>
    <submittedName>
        <fullName evidence="8">11-S seed storage protein, RmlC-like jelly roll fold protein</fullName>
    </submittedName>
</protein>
<evidence type="ECO:0000313" key="8">
    <source>
        <dbReference type="EMBL" id="PWA59702.1"/>
    </source>
</evidence>
<keyword evidence="9" id="KW-1185">Reference proteome</keyword>
<dbReference type="FunFam" id="2.60.120.10:FF:000073">
    <property type="entry name" value="Glycinin G1"/>
    <property type="match status" value="1"/>
</dbReference>
<feature type="region of interest" description="Disordered" evidence="6">
    <location>
        <begin position="277"/>
        <end position="307"/>
    </location>
</feature>
<proteinExistence type="inferred from homology"/>
<feature type="region of interest" description="Disordered" evidence="6">
    <location>
        <begin position="118"/>
        <end position="143"/>
    </location>
</feature>
<evidence type="ECO:0000313" key="9">
    <source>
        <dbReference type="Proteomes" id="UP000245207"/>
    </source>
</evidence>
<dbReference type="Gene3D" id="2.60.120.10">
    <property type="entry name" value="Jelly Rolls"/>
    <property type="match status" value="2"/>
</dbReference>
<sequence>MAAKKVLLGFFLCLLGTTTVLATTRSVRLGSGPELCNLQRLRVSQPDQRFEFEGGSIETWDETEDQFQCVGVAPLRTTVRPNSLALPNFQPFPRLVFIEQGAGIVGVHFPGCAETFDTGVQGQQESPRRTRIQGQETQDSHQKVHRFKQGDILAIPAGAVHWCYNDGNEDVVATAINDLNNPSNQLDKQSRLFFLAGGLSSQHIQGQQGQRGQQRQQGQQGRQGFQGGSLNFQNIFAGFDTELLAESFNSDPQIIRAMQESGERGLIVKVQQPMQFVTPEEEQQQWQPRQRQSPRQRGQQGGGASNGLEEKICSSKILYNLDTQREADIFSRQAGKLNMVNEHKLPILSYLDLSAEKGHLQQNALLSPHWSINSHTIIYVLRGDAQVQVVSNNGEAVLDEQVNRGDFFVVPQFFASTARAGQNGFEWVAFKTNKSPMKSPVAGYTSVIRACPLEVLTNAYQISPSQAQNLKTNRETESILLSPQWTGQQRS</sequence>
<keyword evidence="5" id="KW-0732">Signal</keyword>
<dbReference type="Pfam" id="PF00190">
    <property type="entry name" value="Cupin_1"/>
    <property type="match status" value="2"/>
</dbReference>
<dbReference type="InterPro" id="IPR022379">
    <property type="entry name" value="11S_seedstore_CS"/>
</dbReference>
<keyword evidence="2 5" id="KW-0758">Storage protein</keyword>
<evidence type="ECO:0000256" key="3">
    <source>
        <dbReference type="ARBA" id="ARBA00023129"/>
    </source>
</evidence>
<name>A0A2U1MER5_ARTAN</name>
<reference evidence="8 9" key="1">
    <citation type="journal article" date="2018" name="Mol. Plant">
        <title>The genome of Artemisia annua provides insight into the evolution of Asteraceae family and artemisinin biosynthesis.</title>
        <authorList>
            <person name="Shen Q."/>
            <person name="Zhang L."/>
            <person name="Liao Z."/>
            <person name="Wang S."/>
            <person name="Yan T."/>
            <person name="Shi P."/>
            <person name="Liu M."/>
            <person name="Fu X."/>
            <person name="Pan Q."/>
            <person name="Wang Y."/>
            <person name="Lv Z."/>
            <person name="Lu X."/>
            <person name="Zhang F."/>
            <person name="Jiang W."/>
            <person name="Ma Y."/>
            <person name="Chen M."/>
            <person name="Hao X."/>
            <person name="Li L."/>
            <person name="Tang Y."/>
            <person name="Lv G."/>
            <person name="Zhou Y."/>
            <person name="Sun X."/>
            <person name="Brodelius P.E."/>
            <person name="Rose J.K.C."/>
            <person name="Tang K."/>
        </authorList>
    </citation>
    <scope>NUCLEOTIDE SEQUENCE [LARGE SCALE GENOMIC DNA]</scope>
    <source>
        <strain evidence="9">cv. Huhao1</strain>
        <tissue evidence="8">Leaf</tissue>
    </source>
</reference>
<keyword evidence="4 5" id="KW-1015">Disulfide bond</keyword>
<organism evidence="8 9">
    <name type="scientific">Artemisia annua</name>
    <name type="common">Sweet wormwood</name>
    <dbReference type="NCBI Taxonomy" id="35608"/>
    <lineage>
        <taxon>Eukaryota</taxon>
        <taxon>Viridiplantae</taxon>
        <taxon>Streptophyta</taxon>
        <taxon>Embryophyta</taxon>
        <taxon>Tracheophyta</taxon>
        <taxon>Spermatophyta</taxon>
        <taxon>Magnoliopsida</taxon>
        <taxon>eudicotyledons</taxon>
        <taxon>Gunneridae</taxon>
        <taxon>Pentapetalae</taxon>
        <taxon>asterids</taxon>
        <taxon>campanulids</taxon>
        <taxon>Asterales</taxon>
        <taxon>Asteraceae</taxon>
        <taxon>Asteroideae</taxon>
        <taxon>Anthemideae</taxon>
        <taxon>Artemisiinae</taxon>
        <taxon>Artemisia</taxon>
    </lineage>
</organism>
<evidence type="ECO:0000256" key="4">
    <source>
        <dbReference type="ARBA" id="ARBA00023157"/>
    </source>
</evidence>
<dbReference type="PROSITE" id="PS00305">
    <property type="entry name" value="11S_SEED_STORAGE"/>
    <property type="match status" value="1"/>
</dbReference>
<feature type="signal peptide" evidence="5">
    <location>
        <begin position="1"/>
        <end position="22"/>
    </location>
</feature>
<dbReference type="SMART" id="SM00835">
    <property type="entry name" value="Cupin_1"/>
    <property type="match status" value="2"/>
</dbReference>
<dbReference type="AlphaFoldDB" id="A0A2U1MER5"/>
<evidence type="ECO:0000256" key="5">
    <source>
        <dbReference type="RuleBase" id="RU003681"/>
    </source>
</evidence>
<comment type="subunit">
    <text evidence="5">Hexamer; each subunit is composed of an acidic and a basic chain derived from a single precursor and linked by a disulfide bond.</text>
</comment>
<feature type="compositionally biased region" description="Low complexity" evidence="6">
    <location>
        <begin position="284"/>
        <end position="298"/>
    </location>
</feature>
<dbReference type="PRINTS" id="PR00439">
    <property type="entry name" value="11SGLOBULIN"/>
</dbReference>
<dbReference type="SUPFAM" id="SSF51182">
    <property type="entry name" value="RmlC-like cupins"/>
    <property type="match status" value="1"/>
</dbReference>
<dbReference type="InterPro" id="IPR014710">
    <property type="entry name" value="RmlC-like_jellyroll"/>
</dbReference>
<dbReference type="STRING" id="35608.A0A2U1MER5"/>
<feature type="region of interest" description="Disordered" evidence="6">
    <location>
        <begin position="203"/>
        <end position="225"/>
    </location>
</feature>
<feature type="domain" description="Cupin type-1" evidence="7">
    <location>
        <begin position="41"/>
        <end position="256"/>
    </location>
</feature>
<dbReference type="InterPro" id="IPR050253">
    <property type="entry name" value="Seed_Storage-Functional"/>
</dbReference>
<dbReference type="GO" id="GO:0045735">
    <property type="term" value="F:nutrient reservoir activity"/>
    <property type="evidence" value="ECO:0007669"/>
    <property type="project" value="UniProtKB-KW"/>
</dbReference>
<dbReference type="EMBL" id="PKPP01005554">
    <property type="protein sequence ID" value="PWA59702.1"/>
    <property type="molecule type" value="Genomic_DNA"/>
</dbReference>
<feature type="domain" description="Cupin type-1" evidence="7">
    <location>
        <begin position="319"/>
        <end position="468"/>
    </location>
</feature>
<dbReference type="InterPro" id="IPR006045">
    <property type="entry name" value="Cupin_1"/>
</dbReference>
<dbReference type="OrthoDB" id="1903982at2759"/>
<gene>
    <name evidence="8" type="ORF">CTI12_AA389480</name>
</gene>